<dbReference type="EMBL" id="LAZR01034931">
    <property type="protein sequence ID" value="KKL28900.1"/>
    <property type="molecule type" value="Genomic_DNA"/>
</dbReference>
<gene>
    <name evidence="12" type="ORF">LCGC14_2370510</name>
</gene>
<comment type="caution">
    <text evidence="12">The sequence shown here is derived from an EMBL/GenBank/DDBJ whole genome shotgun (WGS) entry which is preliminary data.</text>
</comment>
<dbReference type="Pfam" id="PF02075">
    <property type="entry name" value="RuvC"/>
    <property type="match status" value="1"/>
</dbReference>
<keyword evidence="5" id="KW-0255">Endonuclease</keyword>
<evidence type="ECO:0000256" key="9">
    <source>
        <dbReference type="ARBA" id="ARBA00023125"/>
    </source>
</evidence>
<dbReference type="GO" id="GO:0003677">
    <property type="term" value="F:DNA binding"/>
    <property type="evidence" value="ECO:0007669"/>
    <property type="project" value="UniProtKB-KW"/>
</dbReference>
<dbReference type="InterPro" id="IPR002176">
    <property type="entry name" value="X-over_junc_endoDNase_RuvC"/>
</dbReference>
<dbReference type="GO" id="GO:0006281">
    <property type="term" value="P:DNA repair"/>
    <property type="evidence" value="ECO:0007669"/>
    <property type="project" value="UniProtKB-KW"/>
</dbReference>
<evidence type="ECO:0000256" key="7">
    <source>
        <dbReference type="ARBA" id="ARBA00022801"/>
    </source>
</evidence>
<evidence type="ECO:0000313" key="12">
    <source>
        <dbReference type="EMBL" id="KKL28900.1"/>
    </source>
</evidence>
<dbReference type="AlphaFoldDB" id="A0A0F9C3W8"/>
<keyword evidence="10" id="KW-0233">DNA recombination</keyword>
<comment type="similarity">
    <text evidence="1">Belongs to the RuvC family.</text>
</comment>
<dbReference type="InterPro" id="IPR012337">
    <property type="entry name" value="RNaseH-like_sf"/>
</dbReference>
<keyword evidence="6" id="KW-0227">DNA damage</keyword>
<dbReference type="CDD" id="cd16962">
    <property type="entry name" value="RuvC"/>
    <property type="match status" value="1"/>
</dbReference>
<dbReference type="PRINTS" id="PR00696">
    <property type="entry name" value="RSOLVASERUVC"/>
</dbReference>
<evidence type="ECO:0000256" key="11">
    <source>
        <dbReference type="ARBA" id="ARBA00023204"/>
    </source>
</evidence>
<evidence type="ECO:0000256" key="1">
    <source>
        <dbReference type="ARBA" id="ARBA00009518"/>
    </source>
</evidence>
<dbReference type="HAMAP" id="MF_00034">
    <property type="entry name" value="RuvC"/>
    <property type="match status" value="1"/>
</dbReference>
<dbReference type="PANTHER" id="PTHR30194:SF3">
    <property type="entry name" value="CROSSOVER JUNCTION ENDODEOXYRIBONUCLEASE RUVC"/>
    <property type="match status" value="1"/>
</dbReference>
<sequence>MVILGIDPGTTRIGYGVIIKKNSQLFYQTNGVIETRGTHLEKLISLSSQLSDLITKVKPELVGIETILFSVNKKTAISVAQARGVILHTVAVRGIPITEPSPSEVKLAVTGNGNATKEAVAKMVHHFLNDSSPLLSTIDDAMDALAIAITISNKKPS</sequence>
<dbReference type="GO" id="GO:0006310">
    <property type="term" value="P:DNA recombination"/>
    <property type="evidence" value="ECO:0007669"/>
    <property type="project" value="UniProtKB-KW"/>
</dbReference>
<dbReference type="InterPro" id="IPR036397">
    <property type="entry name" value="RNaseH_sf"/>
</dbReference>
<accession>A0A0F9C3W8</accession>
<evidence type="ECO:0000256" key="3">
    <source>
        <dbReference type="ARBA" id="ARBA00022722"/>
    </source>
</evidence>
<dbReference type="GO" id="GO:0004520">
    <property type="term" value="F:DNA endonuclease activity"/>
    <property type="evidence" value="ECO:0007669"/>
    <property type="project" value="InterPro"/>
</dbReference>
<dbReference type="PANTHER" id="PTHR30194">
    <property type="entry name" value="CROSSOVER JUNCTION ENDODEOXYRIBONUCLEASE RUVC"/>
    <property type="match status" value="1"/>
</dbReference>
<keyword evidence="4" id="KW-0479">Metal-binding</keyword>
<evidence type="ECO:0000256" key="10">
    <source>
        <dbReference type="ARBA" id="ARBA00023172"/>
    </source>
</evidence>
<keyword evidence="3" id="KW-0540">Nuclease</keyword>
<evidence type="ECO:0000256" key="8">
    <source>
        <dbReference type="ARBA" id="ARBA00022842"/>
    </source>
</evidence>
<protein>
    <submittedName>
        <fullName evidence="12">Uncharacterized protein</fullName>
    </submittedName>
</protein>
<keyword evidence="7" id="KW-0378">Hydrolase</keyword>
<dbReference type="FunFam" id="3.30.420.10:FF:000002">
    <property type="entry name" value="Crossover junction endodeoxyribonuclease RuvC"/>
    <property type="match status" value="1"/>
</dbReference>
<dbReference type="Gene3D" id="3.30.420.10">
    <property type="entry name" value="Ribonuclease H-like superfamily/Ribonuclease H"/>
    <property type="match status" value="1"/>
</dbReference>
<evidence type="ECO:0000256" key="5">
    <source>
        <dbReference type="ARBA" id="ARBA00022759"/>
    </source>
</evidence>
<evidence type="ECO:0000256" key="2">
    <source>
        <dbReference type="ARBA" id="ARBA00022490"/>
    </source>
</evidence>
<dbReference type="SUPFAM" id="SSF53098">
    <property type="entry name" value="Ribonuclease H-like"/>
    <property type="match status" value="1"/>
</dbReference>
<proteinExistence type="inferred from homology"/>
<keyword evidence="8" id="KW-0460">Magnesium</keyword>
<keyword evidence="2" id="KW-0963">Cytoplasm</keyword>
<dbReference type="NCBIfam" id="TIGR00228">
    <property type="entry name" value="ruvC"/>
    <property type="match status" value="1"/>
</dbReference>
<keyword evidence="9" id="KW-0238">DNA-binding</keyword>
<dbReference type="GO" id="GO:0046872">
    <property type="term" value="F:metal ion binding"/>
    <property type="evidence" value="ECO:0007669"/>
    <property type="project" value="UniProtKB-KW"/>
</dbReference>
<evidence type="ECO:0000256" key="6">
    <source>
        <dbReference type="ARBA" id="ARBA00022763"/>
    </source>
</evidence>
<reference evidence="12" key="1">
    <citation type="journal article" date="2015" name="Nature">
        <title>Complex archaea that bridge the gap between prokaryotes and eukaryotes.</title>
        <authorList>
            <person name="Spang A."/>
            <person name="Saw J.H."/>
            <person name="Jorgensen S.L."/>
            <person name="Zaremba-Niedzwiedzka K."/>
            <person name="Martijn J."/>
            <person name="Lind A.E."/>
            <person name="van Eijk R."/>
            <person name="Schleper C."/>
            <person name="Guy L."/>
            <person name="Ettema T.J."/>
        </authorList>
    </citation>
    <scope>NUCLEOTIDE SEQUENCE</scope>
</reference>
<dbReference type="GO" id="GO:0016787">
    <property type="term" value="F:hydrolase activity"/>
    <property type="evidence" value="ECO:0007669"/>
    <property type="project" value="UniProtKB-KW"/>
</dbReference>
<evidence type="ECO:0000256" key="4">
    <source>
        <dbReference type="ARBA" id="ARBA00022723"/>
    </source>
</evidence>
<name>A0A0F9C3W8_9ZZZZ</name>
<keyword evidence="11" id="KW-0234">DNA repair</keyword>
<organism evidence="12">
    <name type="scientific">marine sediment metagenome</name>
    <dbReference type="NCBI Taxonomy" id="412755"/>
    <lineage>
        <taxon>unclassified sequences</taxon>
        <taxon>metagenomes</taxon>
        <taxon>ecological metagenomes</taxon>
    </lineage>
</organism>